<accession>K7AEG1</accession>
<dbReference type="STRING" id="1129793.GPLA_2806"/>
<evidence type="ECO:0000259" key="2">
    <source>
        <dbReference type="PROSITE" id="PS50175"/>
    </source>
</evidence>
<dbReference type="CDD" id="cd05483">
    <property type="entry name" value="retropepsin_like_bacteria"/>
    <property type="match status" value="1"/>
</dbReference>
<evidence type="ECO:0000313" key="3">
    <source>
        <dbReference type="EMBL" id="GAC33700.1"/>
    </source>
</evidence>
<organism evidence="3 4">
    <name type="scientific">Paraglaciecola polaris LMG 21857</name>
    <dbReference type="NCBI Taxonomy" id="1129793"/>
    <lineage>
        <taxon>Bacteria</taxon>
        <taxon>Pseudomonadati</taxon>
        <taxon>Pseudomonadota</taxon>
        <taxon>Gammaproteobacteria</taxon>
        <taxon>Alteromonadales</taxon>
        <taxon>Alteromonadaceae</taxon>
        <taxon>Paraglaciecola</taxon>
    </lineage>
</organism>
<dbReference type="AlphaFoldDB" id="K7AEG1"/>
<evidence type="ECO:0000313" key="4">
    <source>
        <dbReference type="Proteomes" id="UP000006322"/>
    </source>
</evidence>
<dbReference type="EMBL" id="BAER01000072">
    <property type="protein sequence ID" value="GAC33700.1"/>
    <property type="molecule type" value="Genomic_DNA"/>
</dbReference>
<feature type="domain" description="Peptidase A2" evidence="2">
    <location>
        <begin position="56"/>
        <end position="92"/>
    </location>
</feature>
<name>K7AEG1_9ALTE</name>
<dbReference type="GO" id="GO:0004190">
    <property type="term" value="F:aspartic-type endopeptidase activity"/>
    <property type="evidence" value="ECO:0007669"/>
    <property type="project" value="InterPro"/>
</dbReference>
<protein>
    <recommendedName>
        <fullName evidence="2">Peptidase A2 domain-containing protein</fullName>
    </recommendedName>
</protein>
<sequence length="402" mass="43796">MLALSGCKAWEMASYRWHSALAKPGWSNVKMQSSIPFSMINGHILVKVNVNDSAPLTFVLDSGAEATVITQTAATMLLNLPKNKPITISGAGDKGDPIAYVVNDIRIDVGDFYIKNMPIIYAPTEAMPFASVAETYFDGVLGADFFNCCLVEINHDHNTLLILKPSAYNAKKYATTDWQKLAIEVQDNTPYLTTEIHDGSAKKTVKVMLDTGATGALSLFAGNNDFAIPAKTYLASTVGISGTTSNYVGILPTLYFGDHRFTQLPTYFRTVGSNSQRNSHGVLGNQVMQKFNLVFNFQDQKIWIQPNKNNAVPILLDHSGLSLWPHPKGAIVKEIAQDTGASALNISLGSIVTSINNTQITHTNFDRLKGLFSSTARSSLPLCWQDAGMSYCDSLTLASRLK</sequence>
<reference evidence="4" key="1">
    <citation type="journal article" date="2014" name="Environ. Microbiol.">
        <title>Comparative genomics of the marine bacterial genus Glaciecola reveals the high degree of genomic diversity and genomic characteristic for cold adaptation.</title>
        <authorList>
            <person name="Qin Q.L."/>
            <person name="Xie B.B."/>
            <person name="Yu Y."/>
            <person name="Shu Y.L."/>
            <person name="Rong J.C."/>
            <person name="Zhang Y.J."/>
            <person name="Zhao D.L."/>
            <person name="Chen X.L."/>
            <person name="Zhang X.Y."/>
            <person name="Chen B."/>
            <person name="Zhou B.C."/>
            <person name="Zhang Y.Z."/>
        </authorList>
    </citation>
    <scope>NUCLEOTIDE SEQUENCE [LARGE SCALE GENOMIC DNA]</scope>
    <source>
        <strain evidence="4">LMG 21857</strain>
    </source>
</reference>
<gene>
    <name evidence="3" type="ORF">GPLA_2806</name>
</gene>
<dbReference type="InterPro" id="IPR034122">
    <property type="entry name" value="Retropepsin-like_bacterial"/>
</dbReference>
<dbReference type="PROSITE" id="PS00141">
    <property type="entry name" value="ASP_PROTEASE"/>
    <property type="match status" value="1"/>
</dbReference>
<dbReference type="InterPro" id="IPR001969">
    <property type="entry name" value="Aspartic_peptidase_AS"/>
</dbReference>
<dbReference type="Gene3D" id="2.40.70.10">
    <property type="entry name" value="Acid Proteases"/>
    <property type="match status" value="2"/>
</dbReference>
<proteinExistence type="predicted"/>
<dbReference type="Proteomes" id="UP000006322">
    <property type="component" value="Unassembled WGS sequence"/>
</dbReference>
<evidence type="ECO:0000256" key="1">
    <source>
        <dbReference type="ARBA" id="ARBA00022801"/>
    </source>
</evidence>
<keyword evidence="4" id="KW-1185">Reference proteome</keyword>
<dbReference type="GO" id="GO:0006508">
    <property type="term" value="P:proteolysis"/>
    <property type="evidence" value="ECO:0007669"/>
    <property type="project" value="InterPro"/>
</dbReference>
<dbReference type="InterPro" id="IPR021109">
    <property type="entry name" value="Peptidase_aspartic_dom_sf"/>
</dbReference>
<dbReference type="PROSITE" id="PS50175">
    <property type="entry name" value="ASP_PROT_RETROV"/>
    <property type="match status" value="1"/>
</dbReference>
<dbReference type="InterPro" id="IPR001995">
    <property type="entry name" value="Peptidase_A2_cat"/>
</dbReference>
<keyword evidence="1" id="KW-0378">Hydrolase</keyword>
<dbReference type="Pfam" id="PF13650">
    <property type="entry name" value="Asp_protease_2"/>
    <property type="match status" value="1"/>
</dbReference>
<dbReference type="SUPFAM" id="SSF50630">
    <property type="entry name" value="Acid proteases"/>
    <property type="match status" value="2"/>
</dbReference>
<comment type="caution">
    <text evidence="3">The sequence shown here is derived from an EMBL/GenBank/DDBJ whole genome shotgun (WGS) entry which is preliminary data.</text>
</comment>